<evidence type="ECO:0000313" key="1">
    <source>
        <dbReference type="EMBL" id="KKN10539.1"/>
    </source>
</evidence>
<accession>A0A0F9MXY7</accession>
<dbReference type="EMBL" id="LAZR01004235">
    <property type="protein sequence ID" value="KKN10539.1"/>
    <property type="molecule type" value="Genomic_DNA"/>
</dbReference>
<protein>
    <submittedName>
        <fullName evidence="1">Uncharacterized protein</fullName>
    </submittedName>
</protein>
<comment type="caution">
    <text evidence="1">The sequence shown here is derived from an EMBL/GenBank/DDBJ whole genome shotgun (WGS) entry which is preliminary data.</text>
</comment>
<gene>
    <name evidence="1" type="ORF">LCGC14_1035590</name>
</gene>
<organism evidence="1">
    <name type="scientific">marine sediment metagenome</name>
    <dbReference type="NCBI Taxonomy" id="412755"/>
    <lineage>
        <taxon>unclassified sequences</taxon>
        <taxon>metagenomes</taxon>
        <taxon>ecological metagenomes</taxon>
    </lineage>
</organism>
<proteinExistence type="predicted"/>
<sequence>MSGSGLTAENPKASDFAFNVAAGNVNGVVGVGRIGFNPDIVASPEDLWNAGGLMVYLTAAETMDIVSDNAADTSVGTGLQTLLIQGLDDNFVETSETITLDGLNPVTTVNTYLRVHDMRGLTAGATGSNEGIITATATTSVVIQGQMDVGSNASSTFQFTVPADKTAFITFFEFSAGQMDAVEFSIFVRLEGGLFQQTSKHELVEDSLTVTLMPYTPLPEKTDLRCLAERVAGGGSTLDTAIVRFYLVDNQ</sequence>
<reference evidence="1" key="1">
    <citation type="journal article" date="2015" name="Nature">
        <title>Complex archaea that bridge the gap between prokaryotes and eukaryotes.</title>
        <authorList>
            <person name="Spang A."/>
            <person name="Saw J.H."/>
            <person name="Jorgensen S.L."/>
            <person name="Zaremba-Niedzwiedzka K."/>
            <person name="Martijn J."/>
            <person name="Lind A.E."/>
            <person name="van Eijk R."/>
            <person name="Schleper C."/>
            <person name="Guy L."/>
            <person name="Ettema T.J."/>
        </authorList>
    </citation>
    <scope>NUCLEOTIDE SEQUENCE</scope>
</reference>
<dbReference type="AlphaFoldDB" id="A0A0F9MXY7"/>
<name>A0A0F9MXY7_9ZZZZ</name>